<evidence type="ECO:0000313" key="1">
    <source>
        <dbReference type="EMBL" id="MBO0514713.1"/>
    </source>
</evidence>
<protein>
    <submittedName>
        <fullName evidence="1">Uncharacterized protein</fullName>
    </submittedName>
</protein>
<accession>A0A939JHP9</accession>
<dbReference type="EMBL" id="JAFLRJ010000223">
    <property type="protein sequence ID" value="MBO0514713.1"/>
    <property type="molecule type" value="Genomic_DNA"/>
</dbReference>
<keyword evidence="2" id="KW-1185">Reference proteome</keyword>
<sequence>MPEREPVEDDDRWRLGLRGLVVTRIGVDFQLRLALGQDWEVVLEAPAYLGPVAGPAERLTPATQDVGAALPLFGAKVLSAVAFKSGSLRLAFDTPLMLTCPADPDCEAWQIMGPGGRLFVSQPGKGLAVRPVSR</sequence>
<dbReference type="Proteomes" id="UP000664167">
    <property type="component" value="Unassembled WGS sequence"/>
</dbReference>
<comment type="caution">
    <text evidence="1">The sequence shown here is derived from an EMBL/GenBank/DDBJ whole genome shotgun (WGS) entry which is preliminary data.</text>
</comment>
<organism evidence="1 2">
    <name type="scientific">Streptomyces beijiangensis</name>
    <dbReference type="NCBI Taxonomy" id="163361"/>
    <lineage>
        <taxon>Bacteria</taxon>
        <taxon>Bacillati</taxon>
        <taxon>Actinomycetota</taxon>
        <taxon>Actinomycetes</taxon>
        <taxon>Kitasatosporales</taxon>
        <taxon>Streptomycetaceae</taxon>
        <taxon>Streptomyces</taxon>
    </lineage>
</organism>
<dbReference type="InterPro" id="IPR046179">
    <property type="entry name" value="DUF6188"/>
</dbReference>
<reference evidence="1" key="1">
    <citation type="submission" date="2021-03" db="EMBL/GenBank/DDBJ databases">
        <title>Streptomyces poriferae sp. nov., a novel marine sponge-derived Actinobacteria species with anti-MRSA activity.</title>
        <authorList>
            <person name="Sandoval-Powers M."/>
            <person name="Kralova S."/>
            <person name="Nguyen G.-S."/>
            <person name="Fawwal D."/>
            <person name="Degnes K."/>
            <person name="Klinkenberg G."/>
            <person name="Sletta H."/>
            <person name="Wentzel A."/>
            <person name="Liles M.R."/>
        </authorList>
    </citation>
    <scope>NUCLEOTIDE SEQUENCE</scope>
    <source>
        <strain evidence="1">DSM 41794</strain>
    </source>
</reference>
<proteinExistence type="predicted"/>
<dbReference type="Pfam" id="PF19686">
    <property type="entry name" value="DUF6188"/>
    <property type="match status" value="1"/>
</dbReference>
<dbReference type="RefSeq" id="WP_206964396.1">
    <property type="nucleotide sequence ID" value="NZ_BAAAJJ010000006.1"/>
</dbReference>
<dbReference type="AlphaFoldDB" id="A0A939JHP9"/>
<gene>
    <name evidence="1" type="ORF">J0695_23375</name>
</gene>
<name>A0A939JHP9_9ACTN</name>
<evidence type="ECO:0000313" key="2">
    <source>
        <dbReference type="Proteomes" id="UP000664167"/>
    </source>
</evidence>